<keyword evidence="1" id="KW-0812">Transmembrane</keyword>
<feature type="transmembrane region" description="Helical" evidence="1">
    <location>
        <begin position="29"/>
        <end position="52"/>
    </location>
</feature>
<gene>
    <name evidence="2" type="ORF">H7F51_00685</name>
</gene>
<comment type="caution">
    <text evidence="2">The sequence shown here is derived from an EMBL/GenBank/DDBJ whole genome shotgun (WGS) entry which is preliminary data.</text>
</comment>
<keyword evidence="1" id="KW-1133">Transmembrane helix</keyword>
<reference evidence="2 3" key="1">
    <citation type="submission" date="2020-08" db="EMBL/GenBank/DDBJ databases">
        <title>The genome sequence of type strain Novosphingobium flavum NBRC 111647.</title>
        <authorList>
            <person name="Liu Y."/>
        </authorList>
    </citation>
    <scope>NUCLEOTIDE SEQUENCE [LARGE SCALE GENOMIC DNA]</scope>
    <source>
        <strain evidence="2 3">NBRC 111647</strain>
    </source>
</reference>
<keyword evidence="1" id="KW-0472">Membrane</keyword>
<feature type="transmembrane region" description="Helical" evidence="1">
    <location>
        <begin position="96"/>
        <end position="113"/>
    </location>
</feature>
<evidence type="ECO:0000313" key="3">
    <source>
        <dbReference type="Proteomes" id="UP000566813"/>
    </source>
</evidence>
<evidence type="ECO:0000256" key="1">
    <source>
        <dbReference type="SAM" id="Phobius"/>
    </source>
</evidence>
<dbReference type="RefSeq" id="WP_185662283.1">
    <property type="nucleotide sequence ID" value="NZ_JACLAW010000001.1"/>
</dbReference>
<name>A0A7X1FNE6_9SPHN</name>
<dbReference type="Proteomes" id="UP000566813">
    <property type="component" value="Unassembled WGS sequence"/>
</dbReference>
<feature type="transmembrane region" description="Helical" evidence="1">
    <location>
        <begin position="64"/>
        <end position="84"/>
    </location>
</feature>
<organism evidence="2 3">
    <name type="scientific">Novosphingobium flavum</name>
    <dbReference type="NCBI Taxonomy" id="1778672"/>
    <lineage>
        <taxon>Bacteria</taxon>
        <taxon>Pseudomonadati</taxon>
        <taxon>Pseudomonadota</taxon>
        <taxon>Alphaproteobacteria</taxon>
        <taxon>Sphingomonadales</taxon>
        <taxon>Sphingomonadaceae</taxon>
        <taxon>Novosphingobium</taxon>
    </lineage>
</organism>
<protein>
    <submittedName>
        <fullName evidence="2">Uncharacterized protein</fullName>
    </submittedName>
</protein>
<feature type="transmembrane region" description="Helical" evidence="1">
    <location>
        <begin position="133"/>
        <end position="153"/>
    </location>
</feature>
<keyword evidence="3" id="KW-1185">Reference proteome</keyword>
<dbReference type="AlphaFoldDB" id="A0A7X1FNE6"/>
<accession>A0A7X1FNE6</accession>
<sequence>MLEHLAAGLAGSAFVQALQEQVWAVALIQALHIVAIGLLLFPAAHATLALAGGRGEGAFPVGQALRWTWLAVALLVVTGVLTVLSDPERTLLNSLFQAKMVLLVVALAASWWIERRLEAAEHGSAPPRLVAALWLVLWLAIILCGRLIAYFGAPPAA</sequence>
<dbReference type="EMBL" id="JACLAW010000001">
    <property type="protein sequence ID" value="MBC2664025.1"/>
    <property type="molecule type" value="Genomic_DNA"/>
</dbReference>
<evidence type="ECO:0000313" key="2">
    <source>
        <dbReference type="EMBL" id="MBC2664025.1"/>
    </source>
</evidence>
<proteinExistence type="predicted"/>